<dbReference type="Gene3D" id="2.60.40.790">
    <property type="match status" value="1"/>
</dbReference>
<feature type="compositionally biased region" description="Basic and acidic residues" evidence="3">
    <location>
        <begin position="181"/>
        <end position="190"/>
    </location>
</feature>
<dbReference type="PANTHER" id="PTHR12356:SF3">
    <property type="entry name" value="NUCLEAR MIGRATION PROTEIN NUDC"/>
    <property type="match status" value="1"/>
</dbReference>
<sequence length="597" mass="65997">MARKTGITETYSWTQTYEEFVLRTPLPRGCTSRDVRADFRNKYLKLSIKGTVVAEGKLCGSISPEDATWSIDDGYVEVSIEKSYSDWWPGLLEGETYVEAKKSDAKANKKEGGEEDQPKKKQQQASEAKEATTSAPKPEPKTAAPPPAKEEKIPKQGPTPTAGSDKKSAANANKNSAPASAEEKSGEKKSKMQILGKKGHGEVNELGNEGEDITSILGMEQKCQTIFDTLVPQLGIEHEATLHAAFNLMDQWIGNYRMSRIDDLLNGNKHKLMAICRKKGGQWVMRAVQMLAFCRWKQFRFREALTLFYEFQSLAGKSAILLENMGHTHNSLGETDKAEECFTEALDRISRGDRGNKGGLLMGLGIVKKSRGDLKGSVRVLLEALEFYKGEYKGVDHSIVAKSHTAVGRSLEALGETRKAEHHFYEAVRIFWITCGFSPLTANASKKLGELQLALGKANGAQQLLKQALELHVSFDTLDIRAIMEIIQVIPALHLKPRWAGMLAMPDFNQYVPSLKTLRDRVDRDKLKMNGDLAVLFKAAGEVALPGGAFELSIEFLNRAMGFFKATTEVDCSQLVSQCEQLVAHAQQKLGVRGRGT</sequence>
<dbReference type="InterPro" id="IPR019734">
    <property type="entry name" value="TPR_rpt"/>
</dbReference>
<dbReference type="InterPro" id="IPR008978">
    <property type="entry name" value="HSP20-like_chaperone"/>
</dbReference>
<reference evidence="5" key="1">
    <citation type="submission" date="2021-01" db="EMBL/GenBank/DDBJ databases">
        <authorList>
            <person name="Corre E."/>
            <person name="Pelletier E."/>
            <person name="Niang G."/>
            <person name="Scheremetjew M."/>
            <person name="Finn R."/>
            <person name="Kale V."/>
            <person name="Holt S."/>
            <person name="Cochrane G."/>
            <person name="Meng A."/>
            <person name="Brown T."/>
            <person name="Cohen L."/>
        </authorList>
    </citation>
    <scope>NUCLEOTIDE SEQUENCE</scope>
    <source>
        <strain evidence="5">CCCM811</strain>
    </source>
</reference>
<dbReference type="InterPro" id="IPR007052">
    <property type="entry name" value="CS_dom"/>
</dbReference>
<organism evidence="5">
    <name type="scientific">Lotharella globosa</name>
    <dbReference type="NCBI Taxonomy" id="91324"/>
    <lineage>
        <taxon>Eukaryota</taxon>
        <taxon>Sar</taxon>
        <taxon>Rhizaria</taxon>
        <taxon>Cercozoa</taxon>
        <taxon>Chlorarachniophyceae</taxon>
        <taxon>Lotharella</taxon>
    </lineage>
</organism>
<evidence type="ECO:0000256" key="3">
    <source>
        <dbReference type="SAM" id="MobiDB-lite"/>
    </source>
</evidence>
<dbReference type="GO" id="GO:0006457">
    <property type="term" value="P:protein folding"/>
    <property type="evidence" value="ECO:0007669"/>
    <property type="project" value="TreeGrafter"/>
</dbReference>
<feature type="compositionally biased region" description="Low complexity" evidence="3">
    <location>
        <begin position="169"/>
        <end position="180"/>
    </location>
</feature>
<dbReference type="SUPFAM" id="SSF48452">
    <property type="entry name" value="TPR-like"/>
    <property type="match status" value="1"/>
</dbReference>
<name>A0A7S3ZEU9_9EUKA</name>
<dbReference type="GO" id="GO:0051082">
    <property type="term" value="F:unfolded protein binding"/>
    <property type="evidence" value="ECO:0007669"/>
    <property type="project" value="TreeGrafter"/>
</dbReference>
<dbReference type="Pfam" id="PF04969">
    <property type="entry name" value="CS"/>
    <property type="match status" value="1"/>
</dbReference>
<feature type="region of interest" description="Disordered" evidence="3">
    <location>
        <begin position="103"/>
        <end position="207"/>
    </location>
</feature>
<evidence type="ECO:0000313" key="5">
    <source>
        <dbReference type="EMBL" id="CAE0680982.1"/>
    </source>
</evidence>
<evidence type="ECO:0000256" key="2">
    <source>
        <dbReference type="ARBA" id="ARBA00022490"/>
    </source>
</evidence>
<dbReference type="PANTHER" id="PTHR12356">
    <property type="entry name" value="NUCLEAR MOVEMENT PROTEIN NUDC"/>
    <property type="match status" value="1"/>
</dbReference>
<keyword evidence="2" id="KW-0963">Cytoplasm</keyword>
<dbReference type="PROSITE" id="PS51203">
    <property type="entry name" value="CS"/>
    <property type="match status" value="1"/>
</dbReference>
<feature type="domain" description="CS" evidence="4">
    <location>
        <begin position="6"/>
        <end position="92"/>
    </location>
</feature>
<evidence type="ECO:0000256" key="1">
    <source>
        <dbReference type="ARBA" id="ARBA00004496"/>
    </source>
</evidence>
<protein>
    <recommendedName>
        <fullName evidence="4">CS domain-containing protein</fullName>
    </recommendedName>
</protein>
<dbReference type="SMART" id="SM00028">
    <property type="entry name" value="TPR"/>
    <property type="match status" value="4"/>
</dbReference>
<proteinExistence type="predicted"/>
<accession>A0A7S3ZEU9</accession>
<dbReference type="GO" id="GO:0005737">
    <property type="term" value="C:cytoplasm"/>
    <property type="evidence" value="ECO:0007669"/>
    <property type="project" value="UniProtKB-SubCell"/>
</dbReference>
<dbReference type="CDD" id="cd06467">
    <property type="entry name" value="p23_NUDC_like"/>
    <property type="match status" value="1"/>
</dbReference>
<feature type="compositionally biased region" description="Low complexity" evidence="3">
    <location>
        <begin position="123"/>
        <end position="136"/>
    </location>
</feature>
<dbReference type="Gene3D" id="1.25.40.10">
    <property type="entry name" value="Tetratricopeptide repeat domain"/>
    <property type="match status" value="1"/>
</dbReference>
<dbReference type="SUPFAM" id="SSF49764">
    <property type="entry name" value="HSP20-like chaperones"/>
    <property type="match status" value="1"/>
</dbReference>
<evidence type="ECO:0000259" key="4">
    <source>
        <dbReference type="PROSITE" id="PS51203"/>
    </source>
</evidence>
<dbReference type="InterPro" id="IPR037898">
    <property type="entry name" value="NudC_fam"/>
</dbReference>
<gene>
    <name evidence="5" type="ORF">LGLO00237_LOCUS32769</name>
</gene>
<dbReference type="EMBL" id="HBIV01046968">
    <property type="protein sequence ID" value="CAE0680982.1"/>
    <property type="molecule type" value="Transcribed_RNA"/>
</dbReference>
<dbReference type="AlphaFoldDB" id="A0A7S3ZEU9"/>
<comment type="subcellular location">
    <subcellularLocation>
        <location evidence="1">Cytoplasm</location>
    </subcellularLocation>
</comment>
<feature type="compositionally biased region" description="Basic and acidic residues" evidence="3">
    <location>
        <begin position="103"/>
        <end position="119"/>
    </location>
</feature>
<dbReference type="InterPro" id="IPR011990">
    <property type="entry name" value="TPR-like_helical_dom_sf"/>
</dbReference>
<dbReference type="Pfam" id="PF13181">
    <property type="entry name" value="TPR_8"/>
    <property type="match status" value="1"/>
</dbReference>